<name>W7BDU4_9LIST</name>
<organism evidence="1 2">
    <name type="scientific">Listeria cornellensis FSL F6-0969</name>
    <dbReference type="NCBI Taxonomy" id="1265820"/>
    <lineage>
        <taxon>Bacteria</taxon>
        <taxon>Bacillati</taxon>
        <taxon>Bacillota</taxon>
        <taxon>Bacilli</taxon>
        <taxon>Bacillales</taxon>
        <taxon>Listeriaceae</taxon>
        <taxon>Listeria</taxon>
    </lineage>
</organism>
<dbReference type="RefSeq" id="WP_036082357.1">
    <property type="nucleotide sequence ID" value="NZ_AODE01000047.1"/>
</dbReference>
<dbReference type="AlphaFoldDB" id="W7BDU4"/>
<comment type="caution">
    <text evidence="1">The sequence shown here is derived from an EMBL/GenBank/DDBJ whole genome shotgun (WGS) entry which is preliminary data.</text>
</comment>
<protein>
    <submittedName>
        <fullName evidence="1">Uncharacterized protein</fullName>
    </submittedName>
</protein>
<sequence length="183" mass="21445">MCAYDGILSIDENIWSDLIKVHTLAYMLPDLYIDDYFHDRADIYISALPNVYLKAEYYIDMVYKEFNQYNLIDKKQLIYYYSTFLFTLLNNNVPKQTNILYISNKDRASTTAMMVILENLISYPVHVFTNVDEDVADLIISDVPIQDKTSTPAFLLSYPPRDSEIAMINHYIKRSIFRMGPLF</sequence>
<dbReference type="Proteomes" id="UP000019254">
    <property type="component" value="Unassembled WGS sequence"/>
</dbReference>
<reference evidence="1 2" key="1">
    <citation type="journal article" date="2014" name="Int. J. Syst. Evol. Microbiol.">
        <title>Listeria floridensis sp. nov., Listeria aquatica sp. nov., Listeria cornellensis sp. nov., Listeria riparia sp. nov. and Listeria grandensis sp. nov., from agricultural and natural environments.</title>
        <authorList>
            <person name="den Bakker H.C."/>
            <person name="Warchocki S."/>
            <person name="Wright E.M."/>
            <person name="Allred A.F."/>
            <person name="Ahlstrom C."/>
            <person name="Manuel C.S."/>
            <person name="Stasiewicz M.J."/>
            <person name="Burrell A."/>
            <person name="Roof S."/>
            <person name="Strawn L."/>
            <person name="Fortes E.D."/>
            <person name="Nightingale K.K."/>
            <person name="Kephart D."/>
            <person name="Wiedmann M."/>
        </authorList>
    </citation>
    <scope>NUCLEOTIDE SEQUENCE [LARGE SCALE GENOMIC DNA]</scope>
    <source>
        <strain evidence="2">FSL F6-969</strain>
    </source>
</reference>
<dbReference type="EMBL" id="AODE01000047">
    <property type="protein sequence ID" value="EUJ25279.1"/>
    <property type="molecule type" value="Genomic_DNA"/>
</dbReference>
<keyword evidence="2" id="KW-1185">Reference proteome</keyword>
<evidence type="ECO:0000313" key="1">
    <source>
        <dbReference type="EMBL" id="EUJ25279.1"/>
    </source>
</evidence>
<gene>
    <name evidence="1" type="ORF">PCORN_18019</name>
</gene>
<accession>W7BDU4</accession>
<proteinExistence type="predicted"/>
<dbReference type="STRING" id="1265820.PCORN_18019"/>
<evidence type="ECO:0000313" key="2">
    <source>
        <dbReference type="Proteomes" id="UP000019254"/>
    </source>
</evidence>
<dbReference type="PATRIC" id="fig|1265820.5.peg.3552"/>